<evidence type="ECO:0008006" key="19">
    <source>
        <dbReference type="Google" id="ProtNLM"/>
    </source>
</evidence>
<dbReference type="Pfam" id="PF00439">
    <property type="entry name" value="Bromodomain"/>
    <property type="match status" value="1"/>
</dbReference>
<dbReference type="GO" id="GO:0016887">
    <property type="term" value="F:ATP hydrolysis activity"/>
    <property type="evidence" value="ECO:0007669"/>
    <property type="project" value="TreeGrafter"/>
</dbReference>
<dbReference type="Gene3D" id="2.60.260.20">
    <property type="entry name" value="Urease metallochaperone UreE, N-terminal domain"/>
    <property type="match status" value="1"/>
</dbReference>
<dbReference type="InterPro" id="IPR016197">
    <property type="entry name" value="Chromo-like_dom_sf"/>
</dbReference>
<dbReference type="InterPro" id="IPR023780">
    <property type="entry name" value="Chromo_domain"/>
</dbReference>
<feature type="transmembrane region" description="Helical" evidence="11">
    <location>
        <begin position="318"/>
        <end position="337"/>
    </location>
</feature>
<keyword evidence="2" id="KW-0677">Repeat</keyword>
<keyword evidence="3" id="KW-0547">Nucleotide-binding</keyword>
<dbReference type="Pfam" id="PF00271">
    <property type="entry name" value="Helicase_C"/>
    <property type="match status" value="1"/>
</dbReference>
<evidence type="ECO:0000256" key="8">
    <source>
        <dbReference type="PROSITE-ProRule" id="PRU00035"/>
    </source>
</evidence>
<accession>A0A7J6N1M1</accession>
<feature type="transmembrane region" description="Helical" evidence="11">
    <location>
        <begin position="196"/>
        <end position="214"/>
    </location>
</feature>
<dbReference type="InterPro" id="IPR038718">
    <property type="entry name" value="SNF2-like_sf"/>
</dbReference>
<evidence type="ECO:0000259" key="15">
    <source>
        <dbReference type="PROSITE" id="PS51192"/>
    </source>
</evidence>
<evidence type="ECO:0000259" key="12">
    <source>
        <dbReference type="PROSITE" id="PS50013"/>
    </source>
</evidence>
<dbReference type="GO" id="GO:0003677">
    <property type="term" value="F:DNA binding"/>
    <property type="evidence" value="ECO:0007669"/>
    <property type="project" value="TreeGrafter"/>
</dbReference>
<dbReference type="InterPro" id="IPR018253">
    <property type="entry name" value="DnaJ_domain_CS"/>
</dbReference>
<dbReference type="SUPFAM" id="SSF46565">
    <property type="entry name" value="Chaperone J-domain"/>
    <property type="match status" value="1"/>
</dbReference>
<evidence type="ECO:0000256" key="3">
    <source>
        <dbReference type="ARBA" id="ARBA00022741"/>
    </source>
</evidence>
<feature type="transmembrane region" description="Helical" evidence="11">
    <location>
        <begin position="284"/>
        <end position="306"/>
    </location>
</feature>
<dbReference type="InterPro" id="IPR001623">
    <property type="entry name" value="DnaJ_domain"/>
</dbReference>
<evidence type="ECO:0000256" key="5">
    <source>
        <dbReference type="ARBA" id="ARBA00022840"/>
    </source>
</evidence>
<proteinExistence type="predicted"/>
<evidence type="ECO:0000256" key="7">
    <source>
        <dbReference type="ARBA" id="ARBA00023242"/>
    </source>
</evidence>
<keyword evidence="7" id="KW-0539">Nucleus</keyword>
<evidence type="ECO:0000259" key="14">
    <source>
        <dbReference type="PROSITE" id="PS50076"/>
    </source>
</evidence>
<dbReference type="PROSITE" id="PS51192">
    <property type="entry name" value="HELICASE_ATP_BIND_1"/>
    <property type="match status" value="1"/>
</dbReference>
<feature type="compositionally biased region" description="Basic and acidic residues" evidence="10">
    <location>
        <begin position="1665"/>
        <end position="1675"/>
    </location>
</feature>
<dbReference type="SMART" id="SM00297">
    <property type="entry name" value="BROMO"/>
    <property type="match status" value="1"/>
</dbReference>
<dbReference type="PRINTS" id="PR00503">
    <property type="entry name" value="BROMODOMAIN"/>
</dbReference>
<dbReference type="SUPFAM" id="SSF54160">
    <property type="entry name" value="Chromo domain-like"/>
    <property type="match status" value="1"/>
</dbReference>
<dbReference type="Pfam" id="PF16983">
    <property type="entry name" value="MFS_MOT1"/>
    <property type="match status" value="2"/>
</dbReference>
<feature type="compositionally biased region" description="Acidic residues" evidence="10">
    <location>
        <begin position="2578"/>
        <end position="2588"/>
    </location>
</feature>
<keyword evidence="6 8" id="KW-0103">Bromodomain</keyword>
<dbReference type="InterPro" id="IPR000953">
    <property type="entry name" value="Chromo/chromo_shadow_dom"/>
</dbReference>
<dbReference type="InterPro" id="IPR031563">
    <property type="entry name" value="MOT1/MOT2"/>
</dbReference>
<dbReference type="PROSITE" id="PS50076">
    <property type="entry name" value="DNAJ_2"/>
    <property type="match status" value="1"/>
</dbReference>
<sequence length="3526" mass="391550">MSRCRHVSQWASVVKSRLKRHWQEATLVEFSGSLGDLGTFIPLAVGMSVTAGLDFSTILIFTGIYNVASGILFDAPIPVQPMKTIAAAAIAQGLSLGAVAAAGIFVSAVVLVLGIFNLTRLLEYMIPMSIVRGIQLGLAVSLFKKGYTTLLVRTSAGSLVWNPFEQVDSFTLALLISVTLLILLNLSPPLRIPPPAALIVFIFGLIIVIAAHWSEIPLHQFGPSVSVITITGEDWLEGIVNGGLPQLPLTLLNSVISVCALARELFGADCNGGSTKHMAVSVGVMNLVGCWFGAMPCCHGCGGLAAQYRFGARTGTSVVMLGILKLIIGLVFGPQLLHILTVYPGAVLGPMLCIAAGELGVQALKQTGSLTLELKDPSLASWLLFMTAAACVASGSTGWGFAIGYGIWLTVVSVRLVAKRCCGNIGSTPSREDLEEALSDGAVAAHGACGVESPGGCSGTCANSAVSKVSNLKEELRKQKELNLTLQTVDRKKAEEEQGRLKKAAAALWVLSVVALDRSLSRFGGVRLSVVMSGQCLLRSWFSPRVLLSVYDDLQSETVQMRLELEEFRKQQEKEAAAGEMQEGDDAVLGMGDLDEAAQLREALDAERERCQALESRLMEVQSQGWSAGSAAAAASPPPGIDVEAAVAQALGGGGGGSQGVREDSDAEGTAKGKKRKRKEGHKKKEIKSKKKKHKEHPLEEPADEVVEDPIAGVFPALDRGDVVSASKLVLRFCYAGRAGDEIALRNRLSLVLSECALHLTGSKGGDGVLSRICSLAILSTNEVQLVVRSLYSSGLQLAESAPDACRLMMKALKECCRKQCGPPRYPAAKEALLEGEAFQCDFEAVIESNQPPSTKSLCMFHAALVGSSLSPEERYQRIRRLGEKHGEPLEVKRRVVAMIPAVGDPTPLRLAINEVLSWPDNDAICFVAMSQRRSLRNSTNSFKAFDDDDDEAFEAMLMAGDPGAEDENTPIDPSQIPTVVHPTVEQIVYRRPVIPDDDPEPGEDFRYMCKLTGQSYLHLVSLKESDLNEHRGTKQKLANFKRQLERRGSVTGATPPETDDDSDAGTHHYNPHYDVRYLEVERVIDSTDLFAAVYPARAAGLERTSWQAYCLKIIASMMCLDIRGVKYADWFLRPIESERHGLPDYYQLVTDPMDLTTVQVKLYLNAYRGPQDFWADVQKIANNCYFYNAPDSDACVEIGMLKALFDKLYREWAALSRQPGGVEGKKAELEARGEKGKGVSTIPRNLNWHWSDGVQPDPADVLKDFTFDRLLNLDGPCRMYCVKWRGLGYDEATWELEEDLQTKQARAAITNYHKFSRLPDYVQNPHAGPAATMESLTPQLVREAEIWTRAASENLIYEGQDHKLNFREMPPPLIERLPPLTRYIWPGTRAPLKPLKPGKHHLKVLEHQKKMEERLQAEKRKAAQVQIEAIKKMGLTRISWVPLLNQLMNNRQHLASVIHSFRNRQDNRVTVIPPHFGADTLLHVFGPQNMVDMVLRWRNLLYHSHRATEVPPIRRPTEEEKKPSKSEGTADDVGKGEEGKPEVEEKGHGDSVEKEGTSKGTENGKADEQGGEEPVGAEGGEVRRLEETERPEENKEAEAFKTKREENVESEEKEVTPKVEGDEPGGKGDVEMDGDRDAEQSSENASEEEGKAASPGEEAGDSCEETKSDEKEESSLETPESMPSSSSEETGAQRTEESSESKSDGSGEKKKEEVGKEEEDDDDEESEEPPGAATMIAQSMIAQRYSEYKAPPPMDANPDGTTGRKYVAPPEFRGGQRLFPYQLEGLNWLVECWEQGRNPILADEMGLGKTITTIAFLNYLYTVEQVKGPFLVVAPLSTLGHWKKVADQWTDMNCLYYHDEGGREGRSELRDAEFYHYAIDYDVLNGKRYPEQPDPCPLRKSSYFKFNILLTSYELIMTDQEYLAPIPWQYVVIDEAHRLRNREAKTLQVMESLSCRYTMLLSGTPLQNNIGELWALLHFIEPVKFCSKEAFEQEFGELRTEKQVESLHRLLRPHLLRRLKEEVADELPDLEETIIDVELTKLQKAYYRAIFERNKTYLSGSQKNGGPSLINLEVQLRKCCNHPFTIDGVEERELAMCQGKDEEFSRMISASGKMVLLDKLLPKLHAEGHKVLLFSQFLSMLDLIQRYALYRGYSVERLDGSATAKSREEAIDRFNTPESSAFLFLLSTRAGGIGINLTAADVVIIFDSDWNPQMDIQATARAHRIGQTKDVKVYRLVTNRTYEAQMFERASQKLGVNEAVFQRGAFDGEGKKKGHGASGLSKEEIEELLKKGAYYLLENNEESKQFEESNIDDILSKKSRLVKYTRASGGGTFSKTSFAVTGSAEIDLDDPDFWSKMLGADAAGKNSATILAQKLHDESAVATPEAKAQFMKEMEAQVEGYGAMTDSQQREKVVECLVMMTNMRGFTKAEHREISAWLVRTTAAEDAIKENQPKPGLFDTPVDSASVSVADSEQGGGRRLRKTHSRMEGAGAYIEDTKIVATPAPSSSTRKRRKRRTPKSGKQAADGEVDPNAGTEPTPKKRRRSSKAKSAAKSGEKTPRKPKSSSKKRRHKIGGSDSEEEEDDPNDADYRPAHFEPPMGVSRDASQDELKKAYRKMAIRWHPDKNPDNLEEANEKFKDISEAYEVLSDTQKREVYDRYGSDGPQMQAGGGPGGFGGQHIDPNDLFRAFFGGADMEDIFGGRVGGGMGGPMGGVHFATFGPGGMGFQFGGPGMGGFGPGFGRRPQQPSAVPVEVSLEEIYQGSTRRETINGHTASFQIPKGCHEGKKISFGSSSSANDISYVVVHEQEHDTFERSGDADLVTYAVLSVMEWLITGRSGYKIRCLDGKEITVHAPSVWEGQIRVRGKGMPVEAVPNEYGDLYVRSSPVDQETWEQMKQLLKMVVEEGSVPYPALASFTIRLHVDFVVNLPGLSGTLPAMALAIPWRAQSVIRCARCLASTRVTAARQDRRPERGKRDTVVAPTVAEEEGELDDDLGSIDEVRMWCRVAGSDMVSGSTDAVVETVETNRGEGIEEAEEDYIENDRALREMMKLSPKKGTWLSYTAPETSMSNTRRWRRFMKNSVIEQTQLVEGGRYGSRWHEGKDWLEKAKESERKPRIRVRVLDVDRLSMEELHEFFMFALVRRFPAEKCLKVASRLATFRDKASAASYNKLMIDMSELFGSIYGPELCALFDRCHNTISIPYMLDYIRKYGQFSKEYIAEEVSESMNPPVFDFVRYQHRGGLRPLPPVVTKPLELNTYARLLPPSSVKRWIYQHLLHHGRIMLHRKSPKAADMDPVLMETDAAARTAERLARSMSSRPPEQLLNQVRTRAEHGLELPREGGDEGDGTVVEWNIASGNKGNFEGQEEEKEWSIRSTEDRPSGADGTKVRDTSSSMQFTKVQEFKSRLAEDDDSAMVPIPDESGDPGSVIPVGEETGRTDDFEENREERFWLRKVVSFFRHNRRCYRYIPGRGWTLVDDPRGPKSYGIPRKHRPHIIQRTKQRKLSKVRAWYRLKSNLRGSAKARLG</sequence>
<gene>
    <name evidence="17" type="ORF">FOL47_010376</name>
</gene>
<dbReference type="GO" id="GO:0006457">
    <property type="term" value="P:protein folding"/>
    <property type="evidence" value="ECO:0007669"/>
    <property type="project" value="InterPro"/>
</dbReference>
<feature type="region of interest" description="Disordered" evidence="10">
    <location>
        <begin position="3355"/>
        <end position="3395"/>
    </location>
</feature>
<dbReference type="InterPro" id="IPR008971">
    <property type="entry name" value="HSP40/DnaJ_pept-bd"/>
</dbReference>
<feature type="compositionally biased region" description="Basic and acidic residues" evidence="10">
    <location>
        <begin position="3370"/>
        <end position="3390"/>
    </location>
</feature>
<dbReference type="SMART" id="SM00271">
    <property type="entry name" value="DnaJ"/>
    <property type="match status" value="1"/>
</dbReference>
<feature type="compositionally biased region" description="Basic and acidic residues" evidence="10">
    <location>
        <begin position="1695"/>
        <end position="1715"/>
    </location>
</feature>
<dbReference type="InterPro" id="IPR002939">
    <property type="entry name" value="DnaJ_C"/>
</dbReference>
<dbReference type="InterPro" id="IPR000330">
    <property type="entry name" value="SNF2_N"/>
</dbReference>
<dbReference type="GO" id="GO:0003682">
    <property type="term" value="F:chromatin binding"/>
    <property type="evidence" value="ECO:0007669"/>
    <property type="project" value="TreeGrafter"/>
</dbReference>
<dbReference type="PANTHER" id="PTHR45623">
    <property type="entry name" value="CHROMODOMAIN-HELICASE-DNA-BINDING PROTEIN 3-RELATED-RELATED"/>
    <property type="match status" value="1"/>
</dbReference>
<protein>
    <recommendedName>
        <fullName evidence="19">Choline dehydrogenase 7</fullName>
    </recommendedName>
</protein>
<dbReference type="PROSITE" id="PS51194">
    <property type="entry name" value="HELICASE_CTER"/>
    <property type="match status" value="1"/>
</dbReference>
<evidence type="ECO:0000259" key="16">
    <source>
        <dbReference type="PROSITE" id="PS51194"/>
    </source>
</evidence>
<feature type="transmembrane region" description="Helical" evidence="11">
    <location>
        <begin position="343"/>
        <end position="361"/>
    </location>
</feature>
<keyword evidence="11" id="KW-0812">Transmembrane</keyword>
<dbReference type="InterPro" id="IPR001487">
    <property type="entry name" value="Bromodomain"/>
</dbReference>
<dbReference type="Gene3D" id="1.20.920.10">
    <property type="entry name" value="Bromodomain-like"/>
    <property type="match status" value="1"/>
</dbReference>
<dbReference type="OrthoDB" id="5857104at2759"/>
<comment type="caution">
    <text evidence="17">The sequence shown here is derived from an EMBL/GenBank/DDBJ whole genome shotgun (WGS) entry which is preliminary data.</text>
</comment>
<dbReference type="PRINTS" id="PR00625">
    <property type="entry name" value="JDOMAIN"/>
</dbReference>
<dbReference type="InterPro" id="IPR049730">
    <property type="entry name" value="SNF2/RAD54-like_C"/>
</dbReference>
<feature type="compositionally biased region" description="Basic and acidic residues" evidence="10">
    <location>
        <begin position="1614"/>
        <end position="1640"/>
    </location>
</feature>
<name>A0A7J6N1M1_PERCH</name>
<feature type="compositionally biased region" description="Basic and acidic residues" evidence="10">
    <location>
        <begin position="1516"/>
        <end position="1526"/>
    </location>
</feature>
<dbReference type="InterPro" id="IPR036869">
    <property type="entry name" value="J_dom_sf"/>
</dbReference>
<dbReference type="PROSITE" id="PS00636">
    <property type="entry name" value="DNAJ_1"/>
    <property type="match status" value="1"/>
</dbReference>
<dbReference type="GO" id="GO:0042393">
    <property type="term" value="F:histone binding"/>
    <property type="evidence" value="ECO:0007669"/>
    <property type="project" value="TreeGrafter"/>
</dbReference>
<evidence type="ECO:0000256" key="1">
    <source>
        <dbReference type="ARBA" id="ARBA00004123"/>
    </source>
</evidence>
<feature type="compositionally biased region" description="Basic residues" evidence="10">
    <location>
        <begin position="672"/>
        <end position="696"/>
    </location>
</feature>
<feature type="region of interest" description="Disordered" evidence="10">
    <location>
        <begin position="650"/>
        <end position="704"/>
    </location>
</feature>
<evidence type="ECO:0000313" key="18">
    <source>
        <dbReference type="Proteomes" id="UP000591131"/>
    </source>
</evidence>
<evidence type="ECO:0000256" key="10">
    <source>
        <dbReference type="SAM" id="MobiDB-lite"/>
    </source>
</evidence>
<feature type="compositionally biased region" description="Low complexity" evidence="10">
    <location>
        <begin position="2463"/>
        <end position="2473"/>
    </location>
</feature>
<feature type="transmembrane region" description="Helical" evidence="11">
    <location>
        <begin position="85"/>
        <end position="118"/>
    </location>
</feature>
<feature type="domain" description="Helicase ATP-binding" evidence="15">
    <location>
        <begin position="1791"/>
        <end position="1984"/>
    </location>
</feature>
<dbReference type="SUPFAM" id="SSF49493">
    <property type="entry name" value="HSP40/DnaJ peptide-binding domain"/>
    <property type="match status" value="1"/>
</dbReference>
<feature type="transmembrane region" description="Helical" evidence="11">
    <location>
        <begin position="167"/>
        <end position="184"/>
    </location>
</feature>
<evidence type="ECO:0000256" key="2">
    <source>
        <dbReference type="ARBA" id="ARBA00022737"/>
    </source>
</evidence>
<keyword evidence="9" id="KW-0175">Coiled coil</keyword>
<feature type="compositionally biased region" description="Basic residues" evidence="10">
    <location>
        <begin position="2561"/>
        <end position="2574"/>
    </location>
</feature>
<feature type="transmembrane region" description="Helical" evidence="11">
    <location>
        <begin position="382"/>
        <end position="408"/>
    </location>
</feature>
<feature type="region of interest" description="Disordered" evidence="10">
    <location>
        <begin position="1512"/>
        <end position="1731"/>
    </location>
</feature>
<dbReference type="Proteomes" id="UP000591131">
    <property type="component" value="Unassembled WGS sequence"/>
</dbReference>
<dbReference type="GO" id="GO:0140658">
    <property type="term" value="F:ATP-dependent chromatin remodeler activity"/>
    <property type="evidence" value="ECO:0007669"/>
    <property type="project" value="TreeGrafter"/>
</dbReference>
<feature type="coiled-coil region" evidence="9">
    <location>
        <begin position="551"/>
        <end position="624"/>
    </location>
</feature>
<dbReference type="Gene3D" id="3.40.50.10810">
    <property type="entry name" value="Tandem AAA-ATPase domain"/>
    <property type="match status" value="1"/>
</dbReference>
<keyword evidence="4" id="KW-0378">Hydrolase</keyword>
<dbReference type="GO" id="GO:0000785">
    <property type="term" value="C:chromatin"/>
    <property type="evidence" value="ECO:0007669"/>
    <property type="project" value="TreeGrafter"/>
</dbReference>
<evidence type="ECO:0000256" key="4">
    <source>
        <dbReference type="ARBA" id="ARBA00022801"/>
    </source>
</evidence>
<dbReference type="SUPFAM" id="SSF47370">
    <property type="entry name" value="Bromodomain"/>
    <property type="match status" value="1"/>
</dbReference>
<evidence type="ECO:0000259" key="13">
    <source>
        <dbReference type="PROSITE" id="PS50014"/>
    </source>
</evidence>
<keyword evidence="18" id="KW-1185">Reference proteome</keyword>
<reference evidence="17 18" key="1">
    <citation type="submission" date="2020-04" db="EMBL/GenBank/DDBJ databases">
        <title>Perkinsus chesapeaki whole genome sequence.</title>
        <authorList>
            <person name="Bogema D.R."/>
        </authorList>
    </citation>
    <scope>NUCLEOTIDE SEQUENCE [LARGE SCALE GENOMIC DNA]</scope>
    <source>
        <strain evidence="17">ATCC PRA-425</strain>
    </source>
</reference>
<dbReference type="Pfam" id="PF00226">
    <property type="entry name" value="DnaJ"/>
    <property type="match status" value="1"/>
</dbReference>
<feature type="domain" description="J" evidence="14">
    <location>
        <begin position="2595"/>
        <end position="2661"/>
    </location>
</feature>
<feature type="region of interest" description="Disordered" evidence="10">
    <location>
        <begin position="3415"/>
        <end position="3440"/>
    </location>
</feature>
<keyword evidence="11" id="KW-1133">Transmembrane helix</keyword>
<keyword evidence="11" id="KW-0472">Membrane</keyword>
<feature type="compositionally biased region" description="Basic residues" evidence="10">
    <location>
        <begin position="2510"/>
        <end position="2520"/>
    </location>
</feature>
<dbReference type="Gene3D" id="3.40.50.300">
    <property type="entry name" value="P-loop containing nucleotide triphosphate hydrolases"/>
    <property type="match status" value="1"/>
</dbReference>
<feature type="region of interest" description="Disordered" evidence="10">
    <location>
        <begin position="1045"/>
        <end position="1069"/>
    </location>
</feature>
<dbReference type="InterPro" id="IPR027417">
    <property type="entry name" value="P-loop_NTPase"/>
</dbReference>
<dbReference type="Pfam" id="PF00385">
    <property type="entry name" value="Chromo"/>
    <property type="match status" value="1"/>
</dbReference>
<dbReference type="Pfam" id="PF01556">
    <property type="entry name" value="DnaJ_C"/>
    <property type="match status" value="1"/>
</dbReference>
<dbReference type="CDD" id="cd06257">
    <property type="entry name" value="DnaJ"/>
    <property type="match status" value="1"/>
</dbReference>
<dbReference type="GO" id="GO:0015098">
    <property type="term" value="F:molybdate ion transmembrane transporter activity"/>
    <property type="evidence" value="ECO:0007669"/>
    <property type="project" value="InterPro"/>
</dbReference>
<dbReference type="SMART" id="SM00487">
    <property type="entry name" value="DEXDc"/>
    <property type="match status" value="1"/>
</dbReference>
<dbReference type="InterPro" id="IPR036427">
    <property type="entry name" value="Bromodomain-like_sf"/>
</dbReference>
<feature type="region of interest" description="Disordered" evidence="10">
    <location>
        <begin position="2451"/>
        <end position="2611"/>
    </location>
</feature>
<dbReference type="InterPro" id="IPR001650">
    <property type="entry name" value="Helicase_C-like"/>
</dbReference>
<feature type="domain" description="Helicase C-terminal" evidence="16">
    <location>
        <begin position="2117"/>
        <end position="2268"/>
    </location>
</feature>
<feature type="compositionally biased region" description="Basic and acidic residues" evidence="10">
    <location>
        <begin position="1533"/>
        <end position="1569"/>
    </location>
</feature>
<feature type="domain" description="Bromo" evidence="13">
    <location>
        <begin position="1124"/>
        <end position="1196"/>
    </location>
</feature>
<evidence type="ECO:0000256" key="11">
    <source>
        <dbReference type="SAM" id="Phobius"/>
    </source>
</evidence>
<dbReference type="InterPro" id="IPR014001">
    <property type="entry name" value="Helicase_ATP-bd"/>
</dbReference>
<evidence type="ECO:0000313" key="17">
    <source>
        <dbReference type="EMBL" id="KAF4677782.1"/>
    </source>
</evidence>
<comment type="subcellular location">
    <subcellularLocation>
        <location evidence="1">Nucleus</location>
    </subcellularLocation>
</comment>
<evidence type="ECO:0000256" key="9">
    <source>
        <dbReference type="SAM" id="Coils"/>
    </source>
</evidence>
<dbReference type="Pfam" id="PF00176">
    <property type="entry name" value="SNF2-rel_dom"/>
    <property type="match status" value="1"/>
</dbReference>
<organism evidence="17 18">
    <name type="scientific">Perkinsus chesapeaki</name>
    <name type="common">Clam parasite</name>
    <name type="synonym">Perkinsus andrewsi</name>
    <dbReference type="NCBI Taxonomy" id="330153"/>
    <lineage>
        <taxon>Eukaryota</taxon>
        <taxon>Sar</taxon>
        <taxon>Alveolata</taxon>
        <taxon>Perkinsozoa</taxon>
        <taxon>Perkinsea</taxon>
        <taxon>Perkinsida</taxon>
        <taxon>Perkinsidae</taxon>
        <taxon>Perkinsus</taxon>
    </lineage>
</organism>
<dbReference type="EMBL" id="JAAPAO010000008">
    <property type="protein sequence ID" value="KAF4677782.1"/>
    <property type="molecule type" value="Genomic_DNA"/>
</dbReference>
<dbReference type="GO" id="GO:0005524">
    <property type="term" value="F:ATP binding"/>
    <property type="evidence" value="ECO:0007669"/>
    <property type="project" value="UniProtKB-KW"/>
</dbReference>
<feature type="compositionally biased region" description="Basic and acidic residues" evidence="10">
    <location>
        <begin position="1581"/>
        <end position="1608"/>
    </location>
</feature>
<keyword evidence="5" id="KW-0067">ATP-binding</keyword>
<dbReference type="SUPFAM" id="SSF52540">
    <property type="entry name" value="P-loop containing nucleoside triphosphate hydrolases"/>
    <property type="match status" value="2"/>
</dbReference>
<dbReference type="PROSITE" id="PS50013">
    <property type="entry name" value="CHROMO_2"/>
    <property type="match status" value="1"/>
</dbReference>
<dbReference type="GO" id="GO:0051082">
    <property type="term" value="F:unfolded protein binding"/>
    <property type="evidence" value="ECO:0007669"/>
    <property type="project" value="InterPro"/>
</dbReference>
<dbReference type="GO" id="GO:0005634">
    <property type="term" value="C:nucleus"/>
    <property type="evidence" value="ECO:0007669"/>
    <property type="project" value="UniProtKB-SubCell"/>
</dbReference>
<feature type="transmembrane region" description="Helical" evidence="11">
    <location>
        <begin position="40"/>
        <end position="65"/>
    </location>
</feature>
<feature type="compositionally biased region" description="Low complexity" evidence="10">
    <location>
        <begin position="1677"/>
        <end position="1691"/>
    </location>
</feature>
<feature type="compositionally biased region" description="Acidic residues" evidence="10">
    <location>
        <begin position="1716"/>
        <end position="1729"/>
    </location>
</feature>
<dbReference type="Gene3D" id="2.40.50.40">
    <property type="match status" value="1"/>
</dbReference>
<dbReference type="CDD" id="cd18793">
    <property type="entry name" value="SF2_C_SNF"/>
    <property type="match status" value="1"/>
</dbReference>
<dbReference type="PANTHER" id="PTHR45623:SF11">
    <property type="entry name" value="KISMET, ISOFORM C"/>
    <property type="match status" value="1"/>
</dbReference>
<dbReference type="SMART" id="SM00490">
    <property type="entry name" value="HELICc"/>
    <property type="match status" value="1"/>
</dbReference>
<dbReference type="Gene3D" id="1.10.287.110">
    <property type="entry name" value="DnaJ domain"/>
    <property type="match status" value="1"/>
</dbReference>
<feature type="domain" description="Chromo" evidence="12">
    <location>
        <begin position="1266"/>
        <end position="1315"/>
    </location>
</feature>
<dbReference type="PROSITE" id="PS50014">
    <property type="entry name" value="BROMODOMAIN_2"/>
    <property type="match status" value="1"/>
</dbReference>
<evidence type="ECO:0000256" key="6">
    <source>
        <dbReference type="ARBA" id="ARBA00023117"/>
    </source>
</evidence>